<dbReference type="GeneID" id="63808449"/>
<dbReference type="EMBL" id="MCFD01000013">
    <property type="protein sequence ID" value="ORX67241.1"/>
    <property type="molecule type" value="Genomic_DNA"/>
</dbReference>
<comment type="caution">
    <text evidence="2">The sequence shown here is derived from an EMBL/GenBank/DDBJ whole genome shotgun (WGS) entry which is preliminary data.</text>
</comment>
<name>A0A1Y1W160_9FUNG</name>
<keyword evidence="3" id="KW-1185">Reference proteome</keyword>
<dbReference type="OrthoDB" id="5597106at2759"/>
<sequence>MSTTQCEQTGTAGGVGVEVSLSPQTRGFIVPGPGCVLRGSVRVTAAAGAVDKIEVRYRGIEVVGGTVDDDVDDFDGQPARKGVRVLTRAYFDERLVVWDQATGAGLEWGAEQTLGFSIGMPRANYPAEIRSTQGPESQHFEICYQLVALVFKGEEVVARHVHRVPFTPSLSKTIVDVPQPAVSRTAYDDRGNECLVTRVTLSQPEYVPGDQVLGGVFIEMHSKANNGRTVRKAECQLRQRIECRMRRSGSEGSGAGARPQSAPGDDSDILWTRVVDLEPPQTLTLTSYGVGLAAMAEGAESSHELHGGGGSSLMAGYKACSANIHTVMPINTPVIAGHFLAFTYELLVTATVAGLAWGMQKVSTRTAIGSLAEAGSPTCESAPASAFGTVNSSVSLKSMDDPNRFSVEAFKQQGKSRFSMMTINTVAARDCRRHAQCSRDYARKDRGPGQAEAVFG</sequence>
<evidence type="ECO:0000313" key="3">
    <source>
        <dbReference type="Proteomes" id="UP000193922"/>
    </source>
</evidence>
<dbReference type="RefSeq" id="XP_040741163.1">
    <property type="nucleotide sequence ID" value="XM_040891801.1"/>
</dbReference>
<protein>
    <recommendedName>
        <fullName evidence="4">Arrestin-like N-terminal domain-containing protein</fullName>
    </recommendedName>
</protein>
<gene>
    <name evidence="2" type="ORF">DL89DRAFT_55187</name>
</gene>
<organism evidence="2 3">
    <name type="scientific">Linderina pennispora</name>
    <dbReference type="NCBI Taxonomy" id="61395"/>
    <lineage>
        <taxon>Eukaryota</taxon>
        <taxon>Fungi</taxon>
        <taxon>Fungi incertae sedis</taxon>
        <taxon>Zoopagomycota</taxon>
        <taxon>Kickxellomycotina</taxon>
        <taxon>Kickxellomycetes</taxon>
        <taxon>Kickxellales</taxon>
        <taxon>Kickxellaceae</taxon>
        <taxon>Linderina</taxon>
    </lineage>
</organism>
<evidence type="ECO:0000256" key="1">
    <source>
        <dbReference type="SAM" id="MobiDB-lite"/>
    </source>
</evidence>
<dbReference type="AlphaFoldDB" id="A0A1Y1W160"/>
<dbReference type="Proteomes" id="UP000193922">
    <property type="component" value="Unassembled WGS sequence"/>
</dbReference>
<feature type="region of interest" description="Disordered" evidence="1">
    <location>
        <begin position="246"/>
        <end position="267"/>
    </location>
</feature>
<evidence type="ECO:0008006" key="4">
    <source>
        <dbReference type="Google" id="ProtNLM"/>
    </source>
</evidence>
<proteinExistence type="predicted"/>
<reference evidence="2 3" key="1">
    <citation type="submission" date="2016-07" db="EMBL/GenBank/DDBJ databases">
        <title>Pervasive Adenine N6-methylation of Active Genes in Fungi.</title>
        <authorList>
            <consortium name="DOE Joint Genome Institute"/>
            <person name="Mondo S.J."/>
            <person name="Dannebaum R.O."/>
            <person name="Kuo R.C."/>
            <person name="Labutti K."/>
            <person name="Haridas S."/>
            <person name="Kuo A."/>
            <person name="Salamov A."/>
            <person name="Ahrendt S.R."/>
            <person name="Lipzen A."/>
            <person name="Sullivan W."/>
            <person name="Andreopoulos W.B."/>
            <person name="Clum A."/>
            <person name="Lindquist E."/>
            <person name="Daum C."/>
            <person name="Ramamoorthy G.K."/>
            <person name="Gryganskyi A."/>
            <person name="Culley D."/>
            <person name="Magnuson J.K."/>
            <person name="James T.Y."/>
            <person name="O'Malley M.A."/>
            <person name="Stajich J.E."/>
            <person name="Spatafora J.W."/>
            <person name="Visel A."/>
            <person name="Grigoriev I.V."/>
        </authorList>
    </citation>
    <scope>NUCLEOTIDE SEQUENCE [LARGE SCALE GENOMIC DNA]</scope>
    <source>
        <strain evidence="2 3">ATCC 12442</strain>
    </source>
</reference>
<accession>A0A1Y1W160</accession>
<evidence type="ECO:0000313" key="2">
    <source>
        <dbReference type="EMBL" id="ORX67241.1"/>
    </source>
</evidence>